<accession>A0A243S879</accession>
<name>A0A243S879_9ACTN</name>
<dbReference type="AlphaFoldDB" id="A0A243S879"/>
<comment type="caution">
    <text evidence="1">The sequence shown here is derived from an EMBL/GenBank/DDBJ whole genome shotgun (WGS) entry which is preliminary data.</text>
</comment>
<dbReference type="Proteomes" id="UP000195105">
    <property type="component" value="Unassembled WGS sequence"/>
</dbReference>
<reference evidence="1 2" key="1">
    <citation type="submission" date="2017-05" db="EMBL/GenBank/DDBJ databases">
        <title>Biotechnological potential of actinobacteria isolated from South African environments.</title>
        <authorList>
            <person name="Le Roes-Hill M."/>
            <person name="Prins A."/>
            <person name="Durrell K.A."/>
        </authorList>
    </citation>
    <scope>NUCLEOTIDE SEQUENCE [LARGE SCALE GENOMIC DNA]</scope>
    <source>
        <strain evidence="1 2">HMC13</strain>
    </source>
</reference>
<evidence type="ECO:0000313" key="2">
    <source>
        <dbReference type="Proteomes" id="UP000195105"/>
    </source>
</evidence>
<keyword evidence="2" id="KW-1185">Reference proteome</keyword>
<protein>
    <submittedName>
        <fullName evidence="1">Uncharacterized protein</fullName>
    </submittedName>
</protein>
<sequence length="64" mass="6737">MVLPDAALDAAADAAVSAAFDLIAATTERPRGITERRDQLESRLRDIEATALRALESGAGVLSR</sequence>
<dbReference type="EMBL" id="NGFN01000026">
    <property type="protein sequence ID" value="OUD03915.1"/>
    <property type="molecule type" value="Genomic_DNA"/>
</dbReference>
<gene>
    <name evidence="1" type="ORF">CA983_06980</name>
</gene>
<proteinExistence type="predicted"/>
<organism evidence="1 2">
    <name type="scientific">Streptomyces swartbergensis</name>
    <dbReference type="NCBI Taxonomy" id="487165"/>
    <lineage>
        <taxon>Bacteria</taxon>
        <taxon>Bacillati</taxon>
        <taxon>Actinomycetota</taxon>
        <taxon>Actinomycetes</taxon>
        <taxon>Kitasatosporales</taxon>
        <taxon>Streptomycetaceae</taxon>
        <taxon>Streptomyces</taxon>
    </lineage>
</organism>
<dbReference type="RefSeq" id="WP_086600001.1">
    <property type="nucleotide sequence ID" value="NZ_NGFN01000026.1"/>
</dbReference>
<evidence type="ECO:0000313" key="1">
    <source>
        <dbReference type="EMBL" id="OUD03915.1"/>
    </source>
</evidence>